<comment type="similarity">
    <text evidence="10">Belongs to the DHHC palmitoyltransferase family.</text>
</comment>
<protein>
    <recommendedName>
        <fullName evidence="10">Palmitoyltransferase</fullName>
        <ecNumber evidence="10">2.3.1.225</ecNumber>
    </recommendedName>
</protein>
<keyword evidence="8 10" id="KW-0012">Acyltransferase</keyword>
<dbReference type="EMBL" id="KK365290">
    <property type="protein sequence ID" value="KCZ79361.1"/>
    <property type="molecule type" value="Genomic_DNA"/>
</dbReference>
<dbReference type="InterPro" id="IPR001594">
    <property type="entry name" value="Palmitoyltrfase_DHHC"/>
</dbReference>
<dbReference type="InterPro" id="IPR039859">
    <property type="entry name" value="PFA4/ZDH16/20/ERF2-like"/>
</dbReference>
<name>A0A059EXA6_9MICR</name>
<evidence type="ECO:0000256" key="10">
    <source>
        <dbReference type="RuleBase" id="RU079119"/>
    </source>
</evidence>
<keyword evidence="13" id="KW-1185">Reference proteome</keyword>
<sequence>MNFLVRIIKDIIEFLMNSSYMILNIYTYFIFVGLYCIDSKEFKSIEVIVYFVIYHIMLGLSLIMYLRVQSIEDLSTKDVFPPIRKESENNLELENINPFFAAEIEAKKTNNLRVCDSCDTFKPPRSHHCSVCNRCYLKYDHHCDIFGSCIFFQKYKFFYQFLVYNLILTLFIIAVYILEIAKGPYRKLFLINYIINIALLSVMMVYNLIMLIFHTFLILNNETTVEFYAINRYLVGDNTFNKVFQEGPITTRTSFRDRRVLNPYNLGWFKNWTEVFGENIFDWFLPTYSTKGDGITYSKNTTEGYSI</sequence>
<keyword evidence="3 10" id="KW-0812">Transmembrane</keyword>
<dbReference type="GO" id="GO:0016020">
    <property type="term" value="C:membrane"/>
    <property type="evidence" value="ECO:0007669"/>
    <property type="project" value="UniProtKB-SubCell"/>
</dbReference>
<evidence type="ECO:0000313" key="12">
    <source>
        <dbReference type="EMBL" id="KCZ79361.1"/>
    </source>
</evidence>
<dbReference type="EC" id="2.3.1.225" evidence="10"/>
<dbReference type="PROSITE" id="PS50216">
    <property type="entry name" value="DHHC"/>
    <property type="match status" value="1"/>
</dbReference>
<evidence type="ECO:0000256" key="5">
    <source>
        <dbReference type="ARBA" id="ARBA00023136"/>
    </source>
</evidence>
<accession>A0A059EXA6</accession>
<evidence type="ECO:0000259" key="11">
    <source>
        <dbReference type="Pfam" id="PF01529"/>
    </source>
</evidence>
<gene>
    <name evidence="12" type="ORF">H312_03252</name>
</gene>
<dbReference type="GO" id="GO:0005783">
    <property type="term" value="C:endoplasmic reticulum"/>
    <property type="evidence" value="ECO:0007669"/>
    <property type="project" value="TreeGrafter"/>
</dbReference>
<comment type="domain">
    <text evidence="10">The DHHC domain is required for palmitoyltransferase activity.</text>
</comment>
<dbReference type="OrthoDB" id="9909019at2759"/>
<dbReference type="VEuPathDB" id="MicrosporidiaDB:H312_03252"/>
<evidence type="ECO:0000256" key="1">
    <source>
        <dbReference type="ARBA" id="ARBA00004141"/>
    </source>
</evidence>
<feature type="transmembrane region" description="Helical" evidence="10">
    <location>
        <begin position="190"/>
        <end position="213"/>
    </location>
</feature>
<dbReference type="PANTHER" id="PTHR22883:SF147">
    <property type="entry name" value="PALMITOYLTRANSFERASE"/>
    <property type="match status" value="1"/>
</dbReference>
<evidence type="ECO:0000313" key="13">
    <source>
        <dbReference type="Proteomes" id="UP000030655"/>
    </source>
</evidence>
<reference evidence="12 13" key="2">
    <citation type="submission" date="2014-03" db="EMBL/GenBank/DDBJ databases">
        <title>The Genome Sequence of Anncaliia algerae insect isolate PRA339.</title>
        <authorList>
            <consortium name="The Broad Institute Genome Sequencing Platform"/>
            <consortium name="The Broad Institute Genome Sequencing Center for Infectious Disease"/>
            <person name="Cuomo C."/>
            <person name="Becnel J."/>
            <person name="Sanscrainte N."/>
            <person name="Walker B."/>
            <person name="Young S.K."/>
            <person name="Zeng Q."/>
            <person name="Gargeya S."/>
            <person name="Fitzgerald M."/>
            <person name="Haas B."/>
            <person name="Abouelleil A."/>
            <person name="Alvarado L."/>
            <person name="Arachchi H.M."/>
            <person name="Berlin A.M."/>
            <person name="Chapman S.B."/>
            <person name="Dewar J."/>
            <person name="Goldberg J."/>
            <person name="Griggs A."/>
            <person name="Gujja S."/>
            <person name="Hansen M."/>
            <person name="Howarth C."/>
            <person name="Imamovic A."/>
            <person name="Larimer J."/>
            <person name="McCowan C."/>
            <person name="Murphy C."/>
            <person name="Neiman D."/>
            <person name="Pearson M."/>
            <person name="Priest M."/>
            <person name="Roberts A."/>
            <person name="Saif S."/>
            <person name="Shea T."/>
            <person name="Sisk P."/>
            <person name="Sykes S."/>
            <person name="Wortman J."/>
            <person name="Nusbaum C."/>
            <person name="Birren B."/>
        </authorList>
    </citation>
    <scope>NUCLEOTIDE SEQUENCE [LARGE SCALE GENOMIC DNA]</scope>
    <source>
        <strain evidence="12 13">PRA339</strain>
    </source>
</reference>
<dbReference type="AlphaFoldDB" id="A0A059EXA6"/>
<feature type="transmembrane region" description="Helical" evidence="10">
    <location>
        <begin position="49"/>
        <end position="68"/>
    </location>
</feature>
<evidence type="ECO:0000256" key="6">
    <source>
        <dbReference type="ARBA" id="ARBA00023139"/>
    </source>
</evidence>
<dbReference type="GO" id="GO:0005794">
    <property type="term" value="C:Golgi apparatus"/>
    <property type="evidence" value="ECO:0007669"/>
    <property type="project" value="TreeGrafter"/>
</dbReference>
<organism evidence="12 13">
    <name type="scientific">Anncaliia algerae PRA339</name>
    <dbReference type="NCBI Taxonomy" id="1288291"/>
    <lineage>
        <taxon>Eukaryota</taxon>
        <taxon>Fungi</taxon>
        <taxon>Fungi incertae sedis</taxon>
        <taxon>Microsporidia</taxon>
        <taxon>Tubulinosematoidea</taxon>
        <taxon>Tubulinosematidae</taxon>
        <taxon>Anncaliia</taxon>
    </lineage>
</organism>
<dbReference type="STRING" id="1288291.A0A059EXA6"/>
<feature type="transmembrane region" description="Helical" evidence="10">
    <location>
        <begin position="20"/>
        <end position="37"/>
    </location>
</feature>
<keyword evidence="6" id="KW-0564">Palmitate</keyword>
<feature type="domain" description="Palmitoyltransferase DHHC" evidence="11">
    <location>
        <begin position="109"/>
        <end position="228"/>
    </location>
</feature>
<dbReference type="Proteomes" id="UP000030655">
    <property type="component" value="Unassembled WGS sequence"/>
</dbReference>
<dbReference type="PANTHER" id="PTHR22883">
    <property type="entry name" value="ZINC FINGER DHHC DOMAIN CONTAINING PROTEIN"/>
    <property type="match status" value="1"/>
</dbReference>
<keyword evidence="4 10" id="KW-1133">Transmembrane helix</keyword>
<evidence type="ECO:0000256" key="2">
    <source>
        <dbReference type="ARBA" id="ARBA00022679"/>
    </source>
</evidence>
<comment type="catalytic activity">
    <reaction evidence="9 10">
        <text>L-cysteinyl-[protein] + hexadecanoyl-CoA = S-hexadecanoyl-L-cysteinyl-[protein] + CoA</text>
        <dbReference type="Rhea" id="RHEA:36683"/>
        <dbReference type="Rhea" id="RHEA-COMP:10131"/>
        <dbReference type="Rhea" id="RHEA-COMP:11032"/>
        <dbReference type="ChEBI" id="CHEBI:29950"/>
        <dbReference type="ChEBI" id="CHEBI:57287"/>
        <dbReference type="ChEBI" id="CHEBI:57379"/>
        <dbReference type="ChEBI" id="CHEBI:74151"/>
        <dbReference type="EC" id="2.3.1.225"/>
    </reaction>
</comment>
<evidence type="ECO:0000256" key="3">
    <source>
        <dbReference type="ARBA" id="ARBA00022692"/>
    </source>
</evidence>
<comment type="subcellular location">
    <subcellularLocation>
        <location evidence="1">Membrane</location>
        <topology evidence="1">Multi-pass membrane protein</topology>
    </subcellularLocation>
</comment>
<dbReference type="Pfam" id="PF01529">
    <property type="entry name" value="DHHC"/>
    <property type="match status" value="1"/>
</dbReference>
<reference evidence="13" key="1">
    <citation type="submission" date="2013-02" db="EMBL/GenBank/DDBJ databases">
        <authorList>
            <consortium name="The Broad Institute Genome Sequencing Platform"/>
            <person name="Cuomo C."/>
            <person name="Becnel J."/>
            <person name="Sanscrainte N."/>
            <person name="Walker B."/>
            <person name="Young S.K."/>
            <person name="Zeng Q."/>
            <person name="Gargeya S."/>
            <person name="Fitzgerald M."/>
            <person name="Haas B."/>
            <person name="Abouelleil A."/>
            <person name="Alvarado L."/>
            <person name="Arachchi H.M."/>
            <person name="Berlin A.M."/>
            <person name="Chapman S.B."/>
            <person name="Dewar J."/>
            <person name="Goldberg J."/>
            <person name="Griggs A."/>
            <person name="Gujja S."/>
            <person name="Hansen M."/>
            <person name="Howarth C."/>
            <person name="Imamovic A."/>
            <person name="Larimer J."/>
            <person name="McCowan C."/>
            <person name="Murphy C."/>
            <person name="Neiman D."/>
            <person name="Pearson M."/>
            <person name="Priest M."/>
            <person name="Roberts A."/>
            <person name="Saif S."/>
            <person name="Shea T."/>
            <person name="Sisk P."/>
            <person name="Sykes S."/>
            <person name="Wortman J."/>
            <person name="Nusbaum C."/>
            <person name="Birren B."/>
        </authorList>
    </citation>
    <scope>NUCLEOTIDE SEQUENCE [LARGE SCALE GENOMIC DNA]</scope>
    <source>
        <strain evidence="13">PRA339</strain>
    </source>
</reference>
<evidence type="ECO:0000256" key="9">
    <source>
        <dbReference type="ARBA" id="ARBA00048048"/>
    </source>
</evidence>
<evidence type="ECO:0000256" key="8">
    <source>
        <dbReference type="ARBA" id="ARBA00023315"/>
    </source>
</evidence>
<dbReference type="GO" id="GO:0006612">
    <property type="term" value="P:protein targeting to membrane"/>
    <property type="evidence" value="ECO:0007669"/>
    <property type="project" value="TreeGrafter"/>
</dbReference>
<dbReference type="HOGENOM" id="CLU_027721_3_0_1"/>
<feature type="transmembrane region" description="Helical" evidence="10">
    <location>
        <begin position="157"/>
        <end position="178"/>
    </location>
</feature>
<dbReference type="GO" id="GO:0019706">
    <property type="term" value="F:protein-cysteine S-palmitoyltransferase activity"/>
    <property type="evidence" value="ECO:0007669"/>
    <property type="project" value="UniProtKB-EC"/>
</dbReference>
<keyword evidence="7" id="KW-0449">Lipoprotein</keyword>
<proteinExistence type="inferred from homology"/>
<evidence type="ECO:0000256" key="4">
    <source>
        <dbReference type="ARBA" id="ARBA00022989"/>
    </source>
</evidence>
<keyword evidence="2 10" id="KW-0808">Transferase</keyword>
<evidence type="ECO:0000256" key="7">
    <source>
        <dbReference type="ARBA" id="ARBA00023288"/>
    </source>
</evidence>
<keyword evidence="5 10" id="KW-0472">Membrane</keyword>